<evidence type="ECO:0000313" key="3">
    <source>
        <dbReference type="Proteomes" id="UP000245207"/>
    </source>
</evidence>
<feature type="region of interest" description="Disordered" evidence="1">
    <location>
        <begin position="267"/>
        <end position="325"/>
    </location>
</feature>
<dbReference type="Pfam" id="PF07800">
    <property type="entry name" value="DUF1644"/>
    <property type="match status" value="2"/>
</dbReference>
<dbReference type="AlphaFoldDB" id="A0A2U1PPW6"/>
<name>A0A2U1PPW6_ARTAN</name>
<proteinExistence type="predicted"/>
<dbReference type="PANTHER" id="PTHR31197">
    <property type="entry name" value="OS01G0612600 PROTEIN"/>
    <property type="match status" value="1"/>
</dbReference>
<evidence type="ECO:0000256" key="1">
    <source>
        <dbReference type="SAM" id="MobiDB-lite"/>
    </source>
</evidence>
<accession>A0A2U1PPW6</accession>
<feature type="region of interest" description="Disordered" evidence="1">
    <location>
        <begin position="1"/>
        <end position="38"/>
    </location>
</feature>
<gene>
    <name evidence="2" type="ORF">CTI12_AA126650</name>
</gene>
<evidence type="ECO:0000313" key="2">
    <source>
        <dbReference type="EMBL" id="PWA87801.1"/>
    </source>
</evidence>
<feature type="compositionally biased region" description="Basic and acidic residues" evidence="1">
    <location>
        <begin position="1"/>
        <end position="14"/>
    </location>
</feature>
<dbReference type="OrthoDB" id="1921166at2759"/>
<dbReference type="STRING" id="35608.A0A2U1PPW6"/>
<feature type="compositionally biased region" description="Basic residues" evidence="1">
    <location>
        <begin position="20"/>
        <end position="31"/>
    </location>
</feature>
<dbReference type="Gene3D" id="3.30.40.10">
    <property type="entry name" value="Zinc/RING finger domain, C3HC4 (zinc finger)"/>
    <property type="match status" value="1"/>
</dbReference>
<dbReference type="EMBL" id="PKPP01000875">
    <property type="protein sequence ID" value="PWA87801.1"/>
    <property type="molecule type" value="Genomic_DNA"/>
</dbReference>
<comment type="caution">
    <text evidence="2">The sequence shown here is derived from an EMBL/GenBank/DDBJ whole genome shotgun (WGS) entry which is preliminary data.</text>
</comment>
<protein>
    <recommendedName>
        <fullName evidence="4">Zinc finger, RING/FYVE/PHD-type</fullName>
    </recommendedName>
</protein>
<sequence length="340" mass="39103">MPKDRRSSSLDRYRVSPYSRCHKNAERRKPKSPTLPIGNENEWEEARCPICIEHPHNAVLLLCSSREKGCLPYICNTSSRHSNCLDQFRKSSNNEGAETKLVCPLCRGQINGSIVVNPARQFMDSKIRSCSLDTCDYAGNYSQLRKHARCKHPRVRPTDVDPERELKWRNLEEEMEQQDMLSMQFDFDEIDDEVIEELLDGVSDISSPIWDHGLETLDYIDFLSTFDSVLPEMGIGEVPSGLADIEIDIEEVNSLFSDEWSNTMSFLSSHESESRDSGRSRSARANNRLPPRPRENPPTTRSRTNTNRRLRTNNQPNLHNRQGQRGATWFTLDDIWSDLS</sequence>
<evidence type="ECO:0008006" key="4">
    <source>
        <dbReference type="Google" id="ProtNLM"/>
    </source>
</evidence>
<dbReference type="InterPro" id="IPR012866">
    <property type="entry name" value="DUF1644"/>
</dbReference>
<dbReference type="InterPro" id="IPR013083">
    <property type="entry name" value="Znf_RING/FYVE/PHD"/>
</dbReference>
<dbReference type="SUPFAM" id="SSF57850">
    <property type="entry name" value="RING/U-box"/>
    <property type="match status" value="1"/>
</dbReference>
<keyword evidence="3" id="KW-1185">Reference proteome</keyword>
<dbReference type="PANTHER" id="PTHR31197:SF36">
    <property type="entry name" value="ZINC FINGER, RING_FYVE_PHD-TYPE-RELATED"/>
    <property type="match status" value="1"/>
</dbReference>
<organism evidence="2 3">
    <name type="scientific">Artemisia annua</name>
    <name type="common">Sweet wormwood</name>
    <dbReference type="NCBI Taxonomy" id="35608"/>
    <lineage>
        <taxon>Eukaryota</taxon>
        <taxon>Viridiplantae</taxon>
        <taxon>Streptophyta</taxon>
        <taxon>Embryophyta</taxon>
        <taxon>Tracheophyta</taxon>
        <taxon>Spermatophyta</taxon>
        <taxon>Magnoliopsida</taxon>
        <taxon>eudicotyledons</taxon>
        <taxon>Gunneridae</taxon>
        <taxon>Pentapetalae</taxon>
        <taxon>asterids</taxon>
        <taxon>campanulids</taxon>
        <taxon>Asterales</taxon>
        <taxon>Asteraceae</taxon>
        <taxon>Asteroideae</taxon>
        <taxon>Anthemideae</taxon>
        <taxon>Artemisiinae</taxon>
        <taxon>Artemisia</taxon>
    </lineage>
</organism>
<reference evidence="2 3" key="1">
    <citation type="journal article" date="2018" name="Mol. Plant">
        <title>The genome of Artemisia annua provides insight into the evolution of Asteraceae family and artemisinin biosynthesis.</title>
        <authorList>
            <person name="Shen Q."/>
            <person name="Zhang L."/>
            <person name="Liao Z."/>
            <person name="Wang S."/>
            <person name="Yan T."/>
            <person name="Shi P."/>
            <person name="Liu M."/>
            <person name="Fu X."/>
            <person name="Pan Q."/>
            <person name="Wang Y."/>
            <person name="Lv Z."/>
            <person name="Lu X."/>
            <person name="Zhang F."/>
            <person name="Jiang W."/>
            <person name="Ma Y."/>
            <person name="Chen M."/>
            <person name="Hao X."/>
            <person name="Li L."/>
            <person name="Tang Y."/>
            <person name="Lv G."/>
            <person name="Zhou Y."/>
            <person name="Sun X."/>
            <person name="Brodelius P.E."/>
            <person name="Rose J.K.C."/>
            <person name="Tang K."/>
        </authorList>
    </citation>
    <scope>NUCLEOTIDE SEQUENCE [LARGE SCALE GENOMIC DNA]</scope>
    <source>
        <strain evidence="3">cv. Huhao1</strain>
        <tissue evidence="2">Leaf</tissue>
    </source>
</reference>
<dbReference type="Proteomes" id="UP000245207">
    <property type="component" value="Unassembled WGS sequence"/>
</dbReference>
<feature type="compositionally biased region" description="Polar residues" evidence="1">
    <location>
        <begin position="315"/>
        <end position="325"/>
    </location>
</feature>
<feature type="compositionally biased region" description="Basic and acidic residues" evidence="1">
    <location>
        <begin position="270"/>
        <end position="279"/>
    </location>
</feature>